<gene>
    <name evidence="2" type="ORF">CLV98_101438</name>
</gene>
<sequence length="179" mass="19957">MKKLILYIATSVDGYIAQPNDDLSFLSTVQREGEDYGYGAFIDGIDTVILGRKTYEWVLRHAEYPHADKDSYVITRQARPSVGRIQFYTGDISSLVNELKNKPGKDIFCDGGAEIVHLLLKEGLVEEIILSIIPVLLGAGTPLFKEPRPYEGLQLLSSKAFESGLVQLHYQIKASQKLP</sequence>
<dbReference type="SUPFAM" id="SSF53597">
    <property type="entry name" value="Dihydrofolate reductase-like"/>
    <property type="match status" value="1"/>
</dbReference>
<reference evidence="2 3" key="1">
    <citation type="submission" date="2018-03" db="EMBL/GenBank/DDBJ databases">
        <title>Genomic Encyclopedia of Archaeal and Bacterial Type Strains, Phase II (KMG-II): from individual species to whole genera.</title>
        <authorList>
            <person name="Goeker M."/>
        </authorList>
    </citation>
    <scope>NUCLEOTIDE SEQUENCE [LARGE SCALE GENOMIC DNA]</scope>
    <source>
        <strain evidence="2 3">DSM 100346</strain>
    </source>
</reference>
<dbReference type="Gene3D" id="3.40.430.10">
    <property type="entry name" value="Dihydrofolate Reductase, subunit A"/>
    <property type="match status" value="1"/>
</dbReference>
<dbReference type="Proteomes" id="UP000245880">
    <property type="component" value="Unassembled WGS sequence"/>
</dbReference>
<name>A0A316BCR8_9BACT</name>
<dbReference type="RefSeq" id="WP_109672395.1">
    <property type="nucleotide sequence ID" value="NZ_QGDT01000001.1"/>
</dbReference>
<evidence type="ECO:0000313" key="3">
    <source>
        <dbReference type="Proteomes" id="UP000245880"/>
    </source>
</evidence>
<accession>A0A316BCR8</accession>
<proteinExistence type="predicted"/>
<evidence type="ECO:0000313" key="2">
    <source>
        <dbReference type="EMBL" id="PWJ60257.1"/>
    </source>
</evidence>
<dbReference type="Pfam" id="PF01872">
    <property type="entry name" value="RibD_C"/>
    <property type="match status" value="1"/>
</dbReference>
<dbReference type="PANTHER" id="PTHR38011:SF11">
    <property type="entry name" value="2,5-DIAMINO-6-RIBOSYLAMINO-4(3H)-PYRIMIDINONE 5'-PHOSPHATE REDUCTASE"/>
    <property type="match status" value="1"/>
</dbReference>
<keyword evidence="3" id="KW-1185">Reference proteome</keyword>
<dbReference type="InterPro" id="IPR002734">
    <property type="entry name" value="RibDG_C"/>
</dbReference>
<dbReference type="GO" id="GO:0009231">
    <property type="term" value="P:riboflavin biosynthetic process"/>
    <property type="evidence" value="ECO:0007669"/>
    <property type="project" value="InterPro"/>
</dbReference>
<organism evidence="2 3">
    <name type="scientific">Dyadobacter jejuensis</name>
    <dbReference type="NCBI Taxonomy" id="1082580"/>
    <lineage>
        <taxon>Bacteria</taxon>
        <taxon>Pseudomonadati</taxon>
        <taxon>Bacteroidota</taxon>
        <taxon>Cytophagia</taxon>
        <taxon>Cytophagales</taxon>
        <taxon>Spirosomataceae</taxon>
        <taxon>Dyadobacter</taxon>
    </lineage>
</organism>
<dbReference type="InterPro" id="IPR024072">
    <property type="entry name" value="DHFR-like_dom_sf"/>
</dbReference>
<evidence type="ECO:0000259" key="1">
    <source>
        <dbReference type="Pfam" id="PF01872"/>
    </source>
</evidence>
<dbReference type="GO" id="GO:0008703">
    <property type="term" value="F:5-amino-6-(5-phosphoribosylamino)uracil reductase activity"/>
    <property type="evidence" value="ECO:0007669"/>
    <property type="project" value="InterPro"/>
</dbReference>
<dbReference type="OrthoDB" id="195113at2"/>
<feature type="domain" description="Bacterial bifunctional deaminase-reductase C-terminal" evidence="1">
    <location>
        <begin position="3"/>
        <end position="166"/>
    </location>
</feature>
<dbReference type="EMBL" id="QGDT01000001">
    <property type="protein sequence ID" value="PWJ60257.1"/>
    <property type="molecule type" value="Genomic_DNA"/>
</dbReference>
<protein>
    <submittedName>
        <fullName evidence="2">Dihydrofolate reductase</fullName>
    </submittedName>
</protein>
<dbReference type="AlphaFoldDB" id="A0A316BCR8"/>
<dbReference type="InterPro" id="IPR050765">
    <property type="entry name" value="Riboflavin_Biosynth_HTPR"/>
</dbReference>
<dbReference type="PANTHER" id="PTHR38011">
    <property type="entry name" value="DIHYDROFOLATE REDUCTASE FAMILY PROTEIN (AFU_ORTHOLOGUE AFUA_8G06820)"/>
    <property type="match status" value="1"/>
</dbReference>
<comment type="caution">
    <text evidence="2">The sequence shown here is derived from an EMBL/GenBank/DDBJ whole genome shotgun (WGS) entry which is preliminary data.</text>
</comment>